<organism evidence="2 3">
    <name type="scientific">Symbiochloris irregularis</name>
    <dbReference type="NCBI Taxonomy" id="706552"/>
    <lineage>
        <taxon>Eukaryota</taxon>
        <taxon>Viridiplantae</taxon>
        <taxon>Chlorophyta</taxon>
        <taxon>core chlorophytes</taxon>
        <taxon>Trebouxiophyceae</taxon>
        <taxon>Trebouxiales</taxon>
        <taxon>Trebouxiaceae</taxon>
        <taxon>Symbiochloris</taxon>
    </lineage>
</organism>
<evidence type="ECO:0000256" key="1">
    <source>
        <dbReference type="SAM" id="MobiDB-lite"/>
    </source>
</evidence>
<dbReference type="GO" id="GO:0006044">
    <property type="term" value="P:N-acetylglucosamine metabolic process"/>
    <property type="evidence" value="ECO:0007669"/>
    <property type="project" value="TreeGrafter"/>
</dbReference>
<evidence type="ECO:0000313" key="2">
    <source>
        <dbReference type="EMBL" id="KAK9800806.1"/>
    </source>
</evidence>
<name>A0AAW1NXE1_9CHLO</name>
<dbReference type="InterPro" id="IPR022036">
    <property type="entry name" value="DUF3605"/>
</dbReference>
<dbReference type="EMBL" id="JALJOQ010000080">
    <property type="protein sequence ID" value="KAK9800806.1"/>
    <property type="molecule type" value="Genomic_DNA"/>
</dbReference>
<evidence type="ECO:0000313" key="3">
    <source>
        <dbReference type="Proteomes" id="UP001465755"/>
    </source>
</evidence>
<feature type="region of interest" description="Disordered" evidence="1">
    <location>
        <begin position="103"/>
        <end position="123"/>
    </location>
</feature>
<proteinExistence type="predicted"/>
<accession>A0AAW1NXE1</accession>
<gene>
    <name evidence="2" type="ORF">WJX73_008400</name>
</gene>
<dbReference type="Proteomes" id="UP001465755">
    <property type="component" value="Unassembled WGS sequence"/>
</dbReference>
<comment type="caution">
    <text evidence="2">The sequence shown here is derived from an EMBL/GenBank/DDBJ whole genome shotgun (WGS) entry which is preliminary data.</text>
</comment>
<sequence length="202" mass="23077">MATEELFGKYQITRSEVDRIIDANSVSEFYKLTGVPGYSASQPMTWDIASGLVKEHTFESLGQLGRDPADLVVYRRFKAQTLEEWSSMADYVQAHILGYETQTSAEDGKKSAVRPSSTPEQPPIIWRPNDFPYNLEEGVEHHNIWCSKPLTTDQIEQTARQHRQGWEFVYFINPEGLASIPAVWHAHVLSRRQSDALRTRHA</sequence>
<dbReference type="Pfam" id="PF12239">
    <property type="entry name" value="DUF3605"/>
    <property type="match status" value="1"/>
</dbReference>
<dbReference type="GO" id="GO:0005737">
    <property type="term" value="C:cytoplasm"/>
    <property type="evidence" value="ECO:0007669"/>
    <property type="project" value="TreeGrafter"/>
</dbReference>
<protein>
    <submittedName>
        <fullName evidence="2">Uncharacterized protein</fullName>
    </submittedName>
</protein>
<keyword evidence="3" id="KW-1185">Reference proteome</keyword>
<dbReference type="AlphaFoldDB" id="A0AAW1NXE1"/>
<dbReference type="PANTHER" id="PTHR35020">
    <property type="entry name" value="N-ACETYLGLUCOSAMINE-INDUCED PROTEIN 1"/>
    <property type="match status" value="1"/>
</dbReference>
<dbReference type="PANTHER" id="PTHR35020:SF2">
    <property type="entry name" value="N-ACETYLGLUCOSAMINE-INDUCED PROTEIN 1"/>
    <property type="match status" value="1"/>
</dbReference>
<reference evidence="2 3" key="1">
    <citation type="journal article" date="2024" name="Nat. Commun.">
        <title>Phylogenomics reveals the evolutionary origins of lichenization in chlorophyte algae.</title>
        <authorList>
            <person name="Puginier C."/>
            <person name="Libourel C."/>
            <person name="Otte J."/>
            <person name="Skaloud P."/>
            <person name="Haon M."/>
            <person name="Grisel S."/>
            <person name="Petersen M."/>
            <person name="Berrin J.G."/>
            <person name="Delaux P.M."/>
            <person name="Dal Grande F."/>
            <person name="Keller J."/>
        </authorList>
    </citation>
    <scope>NUCLEOTIDE SEQUENCE [LARGE SCALE GENOMIC DNA]</scope>
    <source>
        <strain evidence="2 3">SAG 2036</strain>
    </source>
</reference>